<accession>A0ACB6V696</accession>
<dbReference type="Proteomes" id="UP000744676">
    <property type="component" value="Unassembled WGS sequence"/>
</dbReference>
<name>A0ACB6V696_9ASCO</name>
<protein>
    <submittedName>
        <fullName evidence="1">Uncharacterized protein</fullName>
    </submittedName>
</protein>
<organism evidence="1 2">
    <name type="scientific">Geotrichum galactomycetum</name>
    <dbReference type="NCBI Taxonomy" id="27317"/>
    <lineage>
        <taxon>Eukaryota</taxon>
        <taxon>Fungi</taxon>
        <taxon>Dikarya</taxon>
        <taxon>Ascomycota</taxon>
        <taxon>Saccharomycotina</taxon>
        <taxon>Dipodascomycetes</taxon>
        <taxon>Dipodascales</taxon>
        <taxon>Dipodascaceae</taxon>
        <taxon>Geotrichum</taxon>
    </lineage>
</organism>
<evidence type="ECO:0000313" key="1">
    <source>
        <dbReference type="EMBL" id="KAF5099311.1"/>
    </source>
</evidence>
<evidence type="ECO:0000313" key="2">
    <source>
        <dbReference type="Proteomes" id="UP000744676"/>
    </source>
</evidence>
<gene>
    <name evidence="1" type="ORF">D0Z00_001715</name>
</gene>
<sequence length="679" mass="76219">MGQVLALQGSSFPPVYQEKFAQLFDDAPQDTEEQVRATFRQDFGTDPEEIFSTFDFNCIASASIAQVYKATLKSGEPVAVKIQHANIRNQIYWDLKVYTTFMSIYGWLFDLPTGVISKYNAERMATETDFALELNNAETSRKFLNSDRALSKNIYIPQNYPQYSTHRILTSEWIDAIPLGKKNQIIEAGFDIPKALTQPDANNNWACLNHPEIVISFDQVNDDICDCPDNSDEPGTAACPGNTFYCENKGHIPGRLSSSRVNDGVCDYDICCDGSDELLLFEKGLVPKCENRCKEINAKYIKEQQRLKSIKEAGLKIKNRLVEKAKKLKIELERELQKNEEQLKALEIKVAEDQKKLGILLASSSSGTEQAIPEEIAKVQNDLKELEVKYLAAFDAVNKYVANIAIYKQLLETMKAEYNPNFNDPAVKAAIRSFEEITANEGETIDEKAHAQLASGKIKFSEVISNLGEYRPPSTPQSTGTFSSFIDSKTRLIKLWLIDNGLLADSSFDPYQSSSSVDNAEVTLLQNIVNKKKTELNKLKTDISQLRSDLASSNYGRHDILRSLKDTCVSNNLGEYTYEFCFNGQASQRGQNGQSTNLGKFDNIKYPDNSDSIILNFEHGAKCWSGPIRRASVELICGDHDEILLVSEPERCEYFFKVSSPIACSEDKVVDGEIVRDEL</sequence>
<keyword evidence="2" id="KW-1185">Reference proteome</keyword>
<comment type="caution">
    <text evidence="1">The sequence shown here is derived from an EMBL/GenBank/DDBJ whole genome shotgun (WGS) entry which is preliminary data.</text>
</comment>
<reference evidence="1 2" key="1">
    <citation type="journal article" date="2020" name="Front. Microbiol.">
        <title>Phenotypic and Genetic Characterization of the Cheese Ripening Yeast Geotrichum candidum.</title>
        <authorList>
            <person name="Perkins V."/>
            <person name="Vignola S."/>
            <person name="Lessard M.H."/>
            <person name="Plante P.L."/>
            <person name="Corbeil J."/>
            <person name="Dugat-Bony E."/>
            <person name="Frenette M."/>
            <person name="Labrie S."/>
        </authorList>
    </citation>
    <scope>NUCLEOTIDE SEQUENCE [LARGE SCALE GENOMIC DNA]</scope>
    <source>
        <strain evidence="1 2">LMA-1147</strain>
    </source>
</reference>
<proteinExistence type="predicted"/>
<dbReference type="EMBL" id="QVQA01000034">
    <property type="protein sequence ID" value="KAF5099311.1"/>
    <property type="molecule type" value="Genomic_DNA"/>
</dbReference>